<dbReference type="Gene3D" id="3.30.1380.10">
    <property type="match status" value="1"/>
</dbReference>
<dbReference type="SUPFAM" id="SSF55166">
    <property type="entry name" value="Hedgehog/DD-peptidase"/>
    <property type="match status" value="1"/>
</dbReference>
<dbReference type="HOGENOM" id="CLU_054193_2_1_9"/>
<keyword evidence="2" id="KW-0121">Carboxypeptidase</keyword>
<dbReference type="Gene3D" id="3.30.200.180">
    <property type="match status" value="1"/>
</dbReference>
<dbReference type="GO" id="GO:0006508">
    <property type="term" value="P:proteolysis"/>
    <property type="evidence" value="ECO:0007669"/>
    <property type="project" value="InterPro"/>
</dbReference>
<organism evidence="2 3">
    <name type="scientific">Brevibacillus brevis (strain 47 / JCM 6285 / NBRC 100599)</name>
    <dbReference type="NCBI Taxonomy" id="358681"/>
    <lineage>
        <taxon>Bacteria</taxon>
        <taxon>Bacillati</taxon>
        <taxon>Bacillota</taxon>
        <taxon>Bacilli</taxon>
        <taxon>Bacillales</taxon>
        <taxon>Paenibacillaceae</taxon>
        <taxon>Brevibacillus</taxon>
    </lineage>
</organism>
<protein>
    <submittedName>
        <fullName evidence="2">Probable D,D-peptidase/D,D-carboxypeptidase</fullName>
    </submittedName>
</protein>
<name>C0ZDC1_BREBN</name>
<proteinExistence type="predicted"/>
<sequence>MKKRFFLLGILLLLFGYPFLWPLIDALWEPKEPDAAAFPKYKAIRVEKDQIYQGDLLLVNKKEPIHTEAVPSDMILLSSHNYLVEGYCLQDNSIELSENAAKAFNEMVHAASRDNVKDFMIKSGYRSLEKPGKLAEEKGHDDDVLPGCFNEHHLGTALDVTSTQMKIDQSPEGKWLQENAWKYGFILRYPKEKVTITGVPYNPMHYRFVGLPHSAIMQERQLTLEEYVKYLREAKEVSGTINGGDYKIYYDPVATSIMIQVPTNGKYVLSGDKQGGVIVTEFL</sequence>
<reference evidence="2 3" key="1">
    <citation type="submission" date="2005-03" db="EMBL/GenBank/DDBJ databases">
        <title>Brevibacillus brevis strain 47, complete genome.</title>
        <authorList>
            <person name="Hosoyama A."/>
            <person name="Yamada R."/>
            <person name="Hongo Y."/>
            <person name="Terui Y."/>
            <person name="Ankai A."/>
            <person name="Masuyama W."/>
            <person name="Sekiguchi M."/>
            <person name="Takeda T."/>
            <person name="Asano K."/>
            <person name="Ohji S."/>
            <person name="Ichikawa N."/>
            <person name="Narita S."/>
            <person name="Aoki N."/>
            <person name="Miura H."/>
            <person name="Matsushita S."/>
            <person name="Sekigawa T."/>
            <person name="Yamagata H."/>
            <person name="Yoshikawa H."/>
            <person name="Udaka S."/>
            <person name="Tanikawa S."/>
            <person name="Fujita N."/>
        </authorList>
    </citation>
    <scope>NUCLEOTIDE SEQUENCE [LARGE SCALE GENOMIC DNA]</scope>
    <source>
        <strain evidence="3">47 / JCM 6285 / NBRC 100599</strain>
    </source>
</reference>
<dbReference type="InterPro" id="IPR003709">
    <property type="entry name" value="VanY-like_core_dom"/>
</dbReference>
<keyword evidence="2" id="KW-0645">Protease</keyword>
<dbReference type="RefSeq" id="WP_015891100.1">
    <property type="nucleotide sequence ID" value="NC_012491.1"/>
</dbReference>
<evidence type="ECO:0000313" key="2">
    <source>
        <dbReference type="EMBL" id="BAH43780.1"/>
    </source>
</evidence>
<dbReference type="PANTHER" id="PTHR34385:SF1">
    <property type="entry name" value="PEPTIDOGLYCAN L-ALANYL-D-GLUTAMATE ENDOPEPTIDASE CWLK"/>
    <property type="match status" value="1"/>
</dbReference>
<dbReference type="PANTHER" id="PTHR34385">
    <property type="entry name" value="D-ALANYL-D-ALANINE CARBOXYPEPTIDASE"/>
    <property type="match status" value="1"/>
</dbReference>
<dbReference type="AlphaFoldDB" id="C0ZDC1"/>
<keyword evidence="2" id="KW-0378">Hydrolase</keyword>
<dbReference type="InterPro" id="IPR052179">
    <property type="entry name" value="DD-CPase-like"/>
</dbReference>
<gene>
    <name evidence="2" type="ordered locus">BBR47_28030</name>
</gene>
<evidence type="ECO:0000259" key="1">
    <source>
        <dbReference type="Pfam" id="PF02557"/>
    </source>
</evidence>
<evidence type="ECO:0000313" key="3">
    <source>
        <dbReference type="Proteomes" id="UP000001877"/>
    </source>
</evidence>
<dbReference type="eggNOG" id="COG1876">
    <property type="taxonomic scope" value="Bacteria"/>
</dbReference>
<dbReference type="Pfam" id="PF02557">
    <property type="entry name" value="VanY"/>
    <property type="match status" value="1"/>
</dbReference>
<dbReference type="CDD" id="cd14852">
    <property type="entry name" value="LD-carboxypeptidase"/>
    <property type="match status" value="1"/>
</dbReference>
<keyword evidence="3" id="KW-1185">Reference proteome</keyword>
<dbReference type="InterPro" id="IPR058193">
    <property type="entry name" value="VanY/YodJ_core_dom"/>
</dbReference>
<dbReference type="InterPro" id="IPR009045">
    <property type="entry name" value="Zn_M74/Hedgehog-like"/>
</dbReference>
<accession>C0ZDC1</accession>
<dbReference type="GO" id="GO:0004180">
    <property type="term" value="F:carboxypeptidase activity"/>
    <property type="evidence" value="ECO:0007669"/>
    <property type="project" value="UniProtKB-KW"/>
</dbReference>
<feature type="domain" description="D-alanyl-D-alanine carboxypeptidase-like core" evidence="1">
    <location>
        <begin position="94"/>
        <end position="210"/>
    </location>
</feature>
<dbReference type="EMBL" id="AP008955">
    <property type="protein sequence ID" value="BAH43780.1"/>
    <property type="molecule type" value="Genomic_DNA"/>
</dbReference>
<dbReference type="Proteomes" id="UP000001877">
    <property type="component" value="Chromosome"/>
</dbReference>
<dbReference type="STRING" id="358681.BBR47_28030"/>
<dbReference type="KEGG" id="bbe:BBR47_28030"/>